<sequence>MPQRVLPIYLAVDTSGSMSEGTRLEAVQQALIQLVDELLSSPALGDQVRVGIVAFADHAELVLPLTDLTELPSLPRLYAHGATRYGPLFQRLGRVIDHDLRVLRSQDTSVLRPFVFLVTDGTPVDQDWERAFQDFDRRTKAQLVVITTDAGSEGSGIWQRLRPVAVYEWNDHHDQVLATRIFGVVTDFARTLTRSVMLPGRPDARPHLPPPYPPLGEADLR</sequence>
<organism evidence="3 4">
    <name type="scientific">Micromonospora coxensis</name>
    <dbReference type="NCBI Taxonomy" id="356852"/>
    <lineage>
        <taxon>Bacteria</taxon>
        <taxon>Bacillati</taxon>
        <taxon>Actinomycetota</taxon>
        <taxon>Actinomycetes</taxon>
        <taxon>Micromonosporales</taxon>
        <taxon>Micromonosporaceae</taxon>
        <taxon>Micromonospora</taxon>
    </lineage>
</organism>
<evidence type="ECO:0000256" key="1">
    <source>
        <dbReference type="SAM" id="MobiDB-lite"/>
    </source>
</evidence>
<dbReference type="OrthoDB" id="9806395at2"/>
<feature type="domain" description="VWFA" evidence="2">
    <location>
        <begin position="7"/>
        <end position="192"/>
    </location>
</feature>
<proteinExistence type="predicted"/>
<accession>A0A1C5GV72</accession>
<dbReference type="RefSeq" id="WP_157744857.1">
    <property type="nucleotide sequence ID" value="NZ_LT607753.1"/>
</dbReference>
<protein>
    <submittedName>
        <fullName evidence="3">Uncharacterized conserved protein YegL, contains vWA domain of TerY type</fullName>
    </submittedName>
</protein>
<evidence type="ECO:0000313" key="4">
    <source>
        <dbReference type="Proteomes" id="UP000198215"/>
    </source>
</evidence>
<dbReference type="EMBL" id="LT607753">
    <property type="protein sequence ID" value="SCG37041.1"/>
    <property type="molecule type" value="Genomic_DNA"/>
</dbReference>
<keyword evidence="4" id="KW-1185">Reference proteome</keyword>
<dbReference type="SMART" id="SM00327">
    <property type="entry name" value="VWA"/>
    <property type="match status" value="1"/>
</dbReference>
<dbReference type="SUPFAM" id="SSF53300">
    <property type="entry name" value="vWA-like"/>
    <property type="match status" value="1"/>
</dbReference>
<dbReference type="Proteomes" id="UP000198215">
    <property type="component" value="Chromosome I"/>
</dbReference>
<dbReference type="Gene3D" id="3.40.50.410">
    <property type="entry name" value="von Willebrand factor, type A domain"/>
    <property type="match status" value="1"/>
</dbReference>
<gene>
    <name evidence="3" type="ORF">GA0070614_0352</name>
</gene>
<dbReference type="Pfam" id="PF13519">
    <property type="entry name" value="VWA_2"/>
    <property type="match status" value="1"/>
</dbReference>
<name>A0A1C5GV72_9ACTN</name>
<dbReference type="InterPro" id="IPR002035">
    <property type="entry name" value="VWF_A"/>
</dbReference>
<dbReference type="PROSITE" id="PS50234">
    <property type="entry name" value="VWFA"/>
    <property type="match status" value="1"/>
</dbReference>
<reference evidence="4" key="1">
    <citation type="submission" date="2016-06" db="EMBL/GenBank/DDBJ databases">
        <authorList>
            <person name="Varghese N."/>
            <person name="Submissions Spin"/>
        </authorList>
    </citation>
    <scope>NUCLEOTIDE SEQUENCE [LARGE SCALE GENOMIC DNA]</scope>
    <source>
        <strain evidence="4">DSM 45161</strain>
    </source>
</reference>
<feature type="region of interest" description="Disordered" evidence="1">
    <location>
        <begin position="199"/>
        <end position="221"/>
    </location>
</feature>
<evidence type="ECO:0000259" key="2">
    <source>
        <dbReference type="PROSITE" id="PS50234"/>
    </source>
</evidence>
<dbReference type="AlphaFoldDB" id="A0A1C5GV72"/>
<evidence type="ECO:0000313" key="3">
    <source>
        <dbReference type="EMBL" id="SCG37041.1"/>
    </source>
</evidence>
<dbReference type="InterPro" id="IPR036465">
    <property type="entry name" value="vWFA_dom_sf"/>
</dbReference>